<feature type="domain" description="Transposon Tn7 transposition protein TnsD C-terminal" evidence="2">
    <location>
        <begin position="210"/>
        <end position="571"/>
    </location>
</feature>
<name>A0A2A8PS78_BACCE</name>
<evidence type="ECO:0000313" key="4">
    <source>
        <dbReference type="Proteomes" id="UP000220635"/>
    </source>
</evidence>
<evidence type="ECO:0000259" key="2">
    <source>
        <dbReference type="Pfam" id="PF15978"/>
    </source>
</evidence>
<evidence type="ECO:0000313" key="3">
    <source>
        <dbReference type="EMBL" id="PEV98600.1"/>
    </source>
</evidence>
<dbReference type="Pfam" id="PF15978">
    <property type="entry name" value="TnsD"/>
    <property type="match status" value="1"/>
</dbReference>
<evidence type="ECO:0000259" key="1">
    <source>
        <dbReference type="Pfam" id="PF06527"/>
    </source>
</evidence>
<dbReference type="InterPro" id="IPR009492">
    <property type="entry name" value="TniQ"/>
</dbReference>
<dbReference type="AlphaFoldDB" id="A0A2A8PS78"/>
<dbReference type="InterPro" id="IPR032750">
    <property type="entry name" value="TnsD_C"/>
</dbReference>
<dbReference type="Pfam" id="PF06527">
    <property type="entry name" value="TniQ"/>
    <property type="match status" value="1"/>
</dbReference>
<reference evidence="3 4" key="1">
    <citation type="submission" date="2017-09" db="EMBL/GenBank/DDBJ databases">
        <title>Large-scale bioinformatics analysis of Bacillus genomes uncovers conserved roles of natural products in bacterial physiology.</title>
        <authorList>
            <consortium name="Agbiome Team Llc"/>
            <person name="Bleich R.M."/>
            <person name="Grubbs K.J."/>
            <person name="Santa Maria K.C."/>
            <person name="Allen S.E."/>
            <person name="Farag S."/>
            <person name="Shank E.A."/>
            <person name="Bowers A."/>
        </authorList>
    </citation>
    <scope>NUCLEOTIDE SEQUENCE [LARGE SCALE GENOMIC DNA]</scope>
    <source>
        <strain evidence="3 4">AFS010695</strain>
    </source>
</reference>
<sequence length="636" mass="74005">MSSGRVKKMLHWFPTPYPDELLYSVLARYHVWSGNTSPKMTTEELFGKRTVRSVWDLPANLNILLGQLGSYWDASQLINNNTMYPYYATFSLPKQAEQVRESMLDSDGSTIHTRIGVAASNVKLKTNLWVCSNCIKEDMDTYGETYWRRVHQAPGVFICPKHETALEKTTVSVKAQNQHEFVVATPYVQRKKINLDGINKEEVQLLIKVAKVTESLLNNTYLQNTDNTIRNKYLELLKQMGYASVNGFIKRDRLYQSFGAKFSDRFLDLLQSLVFLEESDWLTMIFQKHRKSFHPIRHILVMLFLETSLEDLFGEKEHGSFGKGPWLCLNVVCPNYHKPVVTDLTITRCYDTGNPVGTFRCDCGFVFSRRGPDKNKEDCYRIGTIKDYGHVWMEKLTELVNEGNTLTDIAKEMRADRATIKKYAAGSGLKVPWKLPKVDKKSVNESLEHFQTQLSQRKNKWLELQEEYPRKSKTELRKIAPDVYAFLYRNDRDWLNEFSPTKKRIQTPNQRVNWKKRDIELLNQVQKVVGNWDKDADKPIKITVTSIGRKIDELSLLQKKADKIPKTMEYIRKVSEDTVSFQKRRVEFTIEKLKQEGEAILEWQIYRKAGLRSTVSNEVKRLISLKVNEYDTIKNI</sequence>
<dbReference type="Proteomes" id="UP000220635">
    <property type="component" value="Unassembled WGS sequence"/>
</dbReference>
<organism evidence="3 4">
    <name type="scientific">Bacillus cereus</name>
    <dbReference type="NCBI Taxonomy" id="1396"/>
    <lineage>
        <taxon>Bacteria</taxon>
        <taxon>Bacillati</taxon>
        <taxon>Bacillota</taxon>
        <taxon>Bacilli</taxon>
        <taxon>Bacillales</taxon>
        <taxon>Bacillaceae</taxon>
        <taxon>Bacillus</taxon>
        <taxon>Bacillus cereus group</taxon>
    </lineage>
</organism>
<comment type="caution">
    <text evidence="3">The sequence shown here is derived from an EMBL/GenBank/DDBJ whole genome shotgun (WGS) entry which is preliminary data.</text>
</comment>
<dbReference type="EMBL" id="NTWE01000039">
    <property type="protein sequence ID" value="PEV98600.1"/>
    <property type="molecule type" value="Genomic_DNA"/>
</dbReference>
<accession>A0A2A8PS78</accession>
<gene>
    <name evidence="3" type="ORF">CN425_20160</name>
</gene>
<proteinExistence type="predicted"/>
<feature type="domain" description="TniQ" evidence="1">
    <location>
        <begin position="12"/>
        <end position="166"/>
    </location>
</feature>
<dbReference type="OrthoDB" id="470139at2"/>
<protein>
    <submittedName>
        <fullName evidence="3">Transposase</fullName>
    </submittedName>
</protein>